<evidence type="ECO:0000313" key="2">
    <source>
        <dbReference type="EMBL" id="CAG7658871.1"/>
    </source>
</evidence>
<comment type="caution">
    <text evidence="2">The sequence shown here is derived from an EMBL/GenBank/DDBJ whole genome shotgun (WGS) entry which is preliminary data.</text>
</comment>
<accession>A0ABN7U1N8</accession>
<reference evidence="2 3" key="1">
    <citation type="submission" date="2021-06" db="EMBL/GenBank/DDBJ databases">
        <authorList>
            <person name="Criscuolo A."/>
        </authorList>
    </citation>
    <scope>NUCLEOTIDE SEQUENCE [LARGE SCALE GENOMIC DNA]</scope>
    <source>
        <strain evidence="3">CIP 111802</strain>
    </source>
</reference>
<feature type="domain" description="Predicted DNA-binding protein ribbon-helix-helix" evidence="1">
    <location>
        <begin position="9"/>
        <end position="52"/>
    </location>
</feature>
<protein>
    <recommendedName>
        <fullName evidence="1">Predicted DNA-binding protein ribbon-helix-helix domain-containing protein</fullName>
    </recommendedName>
</protein>
<dbReference type="EMBL" id="CAJVCE010000050">
    <property type="protein sequence ID" value="CAG7658871.1"/>
    <property type="molecule type" value="Genomic_DNA"/>
</dbReference>
<name>A0ABN7U1N8_9BACL</name>
<dbReference type="Pfam" id="PF12651">
    <property type="entry name" value="RHH_3"/>
    <property type="match status" value="1"/>
</dbReference>
<sequence>MNNKRGLKKRTPFASTLDIELEKKFKELSDITRINQSRLLDEAIGDLLKKYEHLLIEKQSR</sequence>
<keyword evidence="3" id="KW-1185">Reference proteome</keyword>
<evidence type="ECO:0000313" key="3">
    <source>
        <dbReference type="Proteomes" id="UP000730618"/>
    </source>
</evidence>
<evidence type="ECO:0000259" key="1">
    <source>
        <dbReference type="Pfam" id="PF12651"/>
    </source>
</evidence>
<dbReference type="RefSeq" id="WP_218103315.1">
    <property type="nucleotide sequence ID" value="NZ_CAJVCE010000050.1"/>
</dbReference>
<organism evidence="2 3">
    <name type="scientific">Paenibacillus allorhizosphaerae</name>
    <dbReference type="NCBI Taxonomy" id="2849866"/>
    <lineage>
        <taxon>Bacteria</taxon>
        <taxon>Bacillati</taxon>
        <taxon>Bacillota</taxon>
        <taxon>Bacilli</taxon>
        <taxon>Bacillales</taxon>
        <taxon>Paenibacillaceae</taxon>
        <taxon>Paenibacillus</taxon>
    </lineage>
</organism>
<gene>
    <name evidence="2" type="ORF">PAECIP111802_07195</name>
</gene>
<proteinExistence type="predicted"/>
<dbReference type="Proteomes" id="UP000730618">
    <property type="component" value="Unassembled WGS sequence"/>
</dbReference>
<dbReference type="InterPro" id="IPR038733">
    <property type="entry name" value="Predicted_DNA_bind_prot_RHH"/>
</dbReference>